<dbReference type="Proteomes" id="UP000812287">
    <property type="component" value="Unassembled WGS sequence"/>
</dbReference>
<comment type="caution">
    <text evidence="1">The sequence shown here is derived from an EMBL/GenBank/DDBJ whole genome shotgun (WGS) entry which is preliminary data.</text>
</comment>
<gene>
    <name evidence="1" type="ORF">BT62DRAFT_1013970</name>
</gene>
<keyword evidence="2" id="KW-1185">Reference proteome</keyword>
<sequence length="51" mass="5684">MILPDKIQGDLEEQHNILGELEKKLYITIKNVQHGMTPSNSTDMPSPCSGM</sequence>
<accession>A0A9P8AL95</accession>
<name>A0A9P8AL95_9AGAR</name>
<reference evidence="1" key="1">
    <citation type="submission" date="2020-11" db="EMBL/GenBank/DDBJ databases">
        <title>Adaptations for nitrogen fixation in a non-lichenized fungal sporocarp promotes dispersal by wood-feeding termites.</title>
        <authorList>
            <consortium name="DOE Joint Genome Institute"/>
            <person name="Koch R.A."/>
            <person name="Yoon G."/>
            <person name="Arayal U."/>
            <person name="Lail K."/>
            <person name="Amirebrahimi M."/>
            <person name="Labutti K."/>
            <person name="Lipzen A."/>
            <person name="Riley R."/>
            <person name="Barry K."/>
            <person name="Henrissat B."/>
            <person name="Grigoriev I.V."/>
            <person name="Herr J.R."/>
            <person name="Aime M.C."/>
        </authorList>
    </citation>
    <scope>NUCLEOTIDE SEQUENCE</scope>
    <source>
        <strain evidence="1">MCA 3950</strain>
    </source>
</reference>
<proteinExistence type="predicted"/>
<dbReference type="EMBL" id="MU250596">
    <property type="protein sequence ID" value="KAG7439401.1"/>
    <property type="molecule type" value="Genomic_DNA"/>
</dbReference>
<evidence type="ECO:0000313" key="2">
    <source>
        <dbReference type="Proteomes" id="UP000812287"/>
    </source>
</evidence>
<dbReference type="GeneID" id="66100423"/>
<evidence type="ECO:0000313" key="1">
    <source>
        <dbReference type="EMBL" id="KAG7439401.1"/>
    </source>
</evidence>
<organism evidence="1 2">
    <name type="scientific">Guyanagaster necrorhizus</name>
    <dbReference type="NCBI Taxonomy" id="856835"/>
    <lineage>
        <taxon>Eukaryota</taxon>
        <taxon>Fungi</taxon>
        <taxon>Dikarya</taxon>
        <taxon>Basidiomycota</taxon>
        <taxon>Agaricomycotina</taxon>
        <taxon>Agaricomycetes</taxon>
        <taxon>Agaricomycetidae</taxon>
        <taxon>Agaricales</taxon>
        <taxon>Marasmiineae</taxon>
        <taxon>Physalacriaceae</taxon>
        <taxon>Guyanagaster</taxon>
    </lineage>
</organism>
<dbReference type="AlphaFoldDB" id="A0A9P8AL95"/>
<dbReference type="RefSeq" id="XP_043032901.1">
    <property type="nucleotide sequence ID" value="XM_043178136.1"/>
</dbReference>
<protein>
    <submittedName>
        <fullName evidence="1">Uncharacterized protein</fullName>
    </submittedName>
</protein>